<keyword evidence="3" id="KW-1185">Reference proteome</keyword>
<dbReference type="AlphaFoldDB" id="A0A1Y2ASC4"/>
<evidence type="ECO:0000313" key="3">
    <source>
        <dbReference type="Proteomes" id="UP000193986"/>
    </source>
</evidence>
<feature type="domain" description="N-acetyltransferase" evidence="1">
    <location>
        <begin position="26"/>
        <end position="86"/>
    </location>
</feature>
<dbReference type="Gene3D" id="3.40.630.30">
    <property type="match status" value="2"/>
</dbReference>
<reference evidence="2 3" key="1">
    <citation type="submission" date="2016-07" db="EMBL/GenBank/DDBJ databases">
        <title>Pervasive Adenine N6-methylation of Active Genes in Fungi.</title>
        <authorList>
            <consortium name="DOE Joint Genome Institute"/>
            <person name="Mondo S.J."/>
            <person name="Dannebaum R.O."/>
            <person name="Kuo R.C."/>
            <person name="Labutti K."/>
            <person name="Haridas S."/>
            <person name="Kuo A."/>
            <person name="Salamov A."/>
            <person name="Ahrendt S.R."/>
            <person name="Lipzen A."/>
            <person name="Sullivan W."/>
            <person name="Andreopoulos W.B."/>
            <person name="Clum A."/>
            <person name="Lindquist E."/>
            <person name="Daum C."/>
            <person name="Ramamoorthy G.K."/>
            <person name="Gryganskyi A."/>
            <person name="Culley D."/>
            <person name="Magnuson J.K."/>
            <person name="James T.Y."/>
            <person name="O'Malley M.A."/>
            <person name="Stajich J.E."/>
            <person name="Spatafora J.W."/>
            <person name="Visel A."/>
            <person name="Grigoriev I.V."/>
        </authorList>
    </citation>
    <scope>NUCLEOTIDE SEQUENCE [LARGE SCALE GENOMIC DNA]</scope>
    <source>
        <strain evidence="2 3">68-887.2</strain>
    </source>
</reference>
<dbReference type="PANTHER" id="PTHR43792">
    <property type="entry name" value="GNAT FAMILY, PUTATIVE (AFU_ORTHOLOGUE AFUA_3G00765)-RELATED-RELATED"/>
    <property type="match status" value="1"/>
</dbReference>
<dbReference type="EMBL" id="MCFC01000057">
    <property type="protein sequence ID" value="ORY25452.1"/>
    <property type="molecule type" value="Genomic_DNA"/>
</dbReference>
<dbReference type="OrthoDB" id="630895at2759"/>
<organism evidence="2 3">
    <name type="scientific">Naematelia encephala</name>
    <dbReference type="NCBI Taxonomy" id="71784"/>
    <lineage>
        <taxon>Eukaryota</taxon>
        <taxon>Fungi</taxon>
        <taxon>Dikarya</taxon>
        <taxon>Basidiomycota</taxon>
        <taxon>Agaricomycotina</taxon>
        <taxon>Tremellomycetes</taxon>
        <taxon>Tremellales</taxon>
        <taxon>Naemateliaceae</taxon>
        <taxon>Naematelia</taxon>
    </lineage>
</organism>
<dbReference type="InterPro" id="IPR051531">
    <property type="entry name" value="N-acetyltransferase"/>
</dbReference>
<dbReference type="InterPro" id="IPR016181">
    <property type="entry name" value="Acyl_CoA_acyltransferase"/>
</dbReference>
<protein>
    <recommendedName>
        <fullName evidence="1">N-acetyltransferase domain-containing protein</fullName>
    </recommendedName>
</protein>
<feature type="domain" description="N-acetyltransferase" evidence="1">
    <location>
        <begin position="153"/>
        <end position="314"/>
    </location>
</feature>
<sequence>MIYVEAAGTDKTDTSATEITESTYGNREYEVGFSVSSAARGTGLAQAALSALIEGVVVGLLNGTSVIADVKEDNIASRKTLQRCGFDEVRAYRPEELPPHFEKYTILLYRKRLSASPAPPRKVNLPSPSPRLSKVLWDSETKEPFIEVREGVRLTPVRRSDVDAWYELYNAPDVVRNAYLRRKPYTRETAQSRVDAAIQEQEPVISQLRDGVDAMSESPFTVIRAYPSGDLMGGIDVYPSDDHLLPEASDQRSEYSWVNQTWDIGYNLRPVYTGKGNMKATVKALIEGYVVPVMRIKRLGAEVRHDHAASLAILHGFEEVYRFEQDTAPESGVRPFTSIKLQSLFLDQE</sequence>
<dbReference type="STRING" id="71784.A0A1Y2ASC4"/>
<dbReference type="PANTHER" id="PTHR43792:SF16">
    <property type="entry name" value="N-ACETYLTRANSFERASE DOMAIN-CONTAINING PROTEIN"/>
    <property type="match status" value="1"/>
</dbReference>
<comment type="caution">
    <text evidence="2">The sequence shown here is derived from an EMBL/GenBank/DDBJ whole genome shotgun (WGS) entry which is preliminary data.</text>
</comment>
<dbReference type="GO" id="GO:0016747">
    <property type="term" value="F:acyltransferase activity, transferring groups other than amino-acyl groups"/>
    <property type="evidence" value="ECO:0007669"/>
    <property type="project" value="InterPro"/>
</dbReference>
<gene>
    <name evidence="2" type="ORF">BCR39DRAFT_287723</name>
</gene>
<proteinExistence type="predicted"/>
<dbReference type="InterPro" id="IPR000182">
    <property type="entry name" value="GNAT_dom"/>
</dbReference>
<dbReference type="Pfam" id="PF13302">
    <property type="entry name" value="Acetyltransf_3"/>
    <property type="match status" value="2"/>
</dbReference>
<name>A0A1Y2ASC4_9TREE</name>
<dbReference type="InParanoid" id="A0A1Y2ASC4"/>
<accession>A0A1Y2ASC4</accession>
<dbReference type="Proteomes" id="UP000193986">
    <property type="component" value="Unassembled WGS sequence"/>
</dbReference>
<dbReference type="SUPFAM" id="SSF55729">
    <property type="entry name" value="Acyl-CoA N-acyltransferases (Nat)"/>
    <property type="match status" value="2"/>
</dbReference>
<evidence type="ECO:0000259" key="1">
    <source>
        <dbReference type="Pfam" id="PF13302"/>
    </source>
</evidence>
<evidence type="ECO:0000313" key="2">
    <source>
        <dbReference type="EMBL" id="ORY25452.1"/>
    </source>
</evidence>